<sequence length="63" mass="7663">MKIIDQNDIAKLFNIYSTRMMQTDSYSTEFKELKVLMYLGTQYQEQVILEYINSLKKDIRYVR</sequence>
<name>A0A1C3S6P1_9CAUD</name>
<gene>
    <name evidence="1" type="ORF">PSLUR01_00281</name>
</gene>
<evidence type="ECO:0000313" key="1">
    <source>
        <dbReference type="EMBL" id="SCA80258.1"/>
    </source>
</evidence>
<organism evidence="1 2">
    <name type="scientific">Escherichia phage vB_Eco_slurp01</name>
    <dbReference type="NCBI Taxonomy" id="1874688"/>
    <lineage>
        <taxon>Viruses</taxon>
        <taxon>Duplodnaviria</taxon>
        <taxon>Heunggongvirae</taxon>
        <taxon>Uroviricota</taxon>
        <taxon>Caudoviricetes</taxon>
        <taxon>Asteriusvirus</taxon>
        <taxon>Asteriusvirus PBECO4</taxon>
    </lineage>
</organism>
<evidence type="ECO:0000313" key="2">
    <source>
        <dbReference type="Proteomes" id="UP000279386"/>
    </source>
</evidence>
<protein>
    <submittedName>
        <fullName evidence="1">Uncharacterized protein</fullName>
    </submittedName>
</protein>
<dbReference type="EMBL" id="LT603033">
    <property type="protein sequence ID" value="SCA80258.1"/>
    <property type="molecule type" value="Genomic_DNA"/>
</dbReference>
<reference evidence="1 2" key="1">
    <citation type="submission" date="2016-07" db="EMBL/GenBank/DDBJ databases">
        <authorList>
            <person name="Millard A."/>
        </authorList>
    </citation>
    <scope>NUCLEOTIDE SEQUENCE [LARGE SCALE GENOMIC DNA]</scope>
</reference>
<dbReference type="Proteomes" id="UP000279386">
    <property type="component" value="Segment"/>
</dbReference>
<proteinExistence type="predicted"/>
<accession>A0A1C3S6P1</accession>